<gene>
    <name evidence="1" type="ORF">JYK00_01120</name>
</gene>
<accession>A0ABX7S6G3</accession>
<name>A0ABX7S6G3_9BACT</name>
<dbReference type="InterPro" id="IPR014055">
    <property type="entry name" value="CRISPR-assoc_prot_Csx11"/>
</dbReference>
<dbReference type="NCBIfam" id="TIGR02682">
    <property type="entry name" value="cas_csx11"/>
    <property type="match status" value="1"/>
</dbReference>
<sequence>MPELNLKNLEKYKDEILKAEIGTLLFNLGKTHIGFWREKDEQRYFQVHESAFEDIFGYKPFGSYKKYYEKEKDNDKNKDKNKKLPFEWELEKYGLKDFIENQEVKFPFKIDNENGSINWVEFFKGNSSNTEFMKRIFFGGCENINSGIDKGAPKVQMTPPLWLSNAFGSFKRELNEKDYDKRRGCFYQKFYDFLKKKNYFNEPDWIEIRKFVFKEIKTWYSELLSDSRFPVNDVSLWDQAYMTASMFKAVLAQLVLDETLKNKNIENHNYFKKPSEIKWRILGIQYDKLGLAEKGYKPAHIQWYRQTAKEIDDEIKKLLEYEYPIGNEIYRDETGIYFIVGESLGKDKGDLAKLHSDLDEIKCKILNIFKEKTDDEFYPAIILTKASRGLMNLGYLIQKAKENFLKPETIKFNINFANSPDNNDNNKGDAINICPVCQQRLIYEVDKKRNIKPTVCETCYERTYSKRVKEWKENLKNGSKNNETIWLDQIKDKNNRIALVTLKFETEDWLNGNLLNSLLTNKIDSKLYNDIKKNCIEFIKIISGKNFISHNIVILIKNLKNINSSEYGCLMSLESYLEEINKTFTKFRDNEISVFLTKDKNNKLLFAKDYNKNKKKLRNLQDDINLGGGHVIKKTVDWAKDEKIKTLKSNIQKLLHDYFSALEFIGFLKTYSEDSIKGHYKNSFNDFIRQIFFDSIIGTKWEEFIKSKSLCKKIDWSTKKIEWDKLTDEDIDLLATTILQLLLRKNPSPARLRRIWESTLEFMEDIEKNIINLLEIPVWERKGLVLKGKIDKGNIKQTGEELECKNILFWAEPVNDSKNDRVKLYLISSVRDFLNEFGNTKVKKLLKNAQENQEELAGILKSPEKVKENIEFKPEQDSNSLKFKQYDNPDKNYKISEIDIESVYSYKPYFSIIDPTPVSWQFAIPAEYVPKLLEKVEEEYSKRFKYVYGKLPLHVGVIVQNYKSPLYIGVKALRKIRRDTSNIDELYKEIAVSKFCIKQKKKLSFANSEEKANSTENYYSLYWSNSNNKDYEFYIKPDDKWKKWLSTLDKFKNNSKVSIIPNTFDFEFLDSNARRNDIEYYKGKRILPIKSNRPYDTSDWEKFLKFREIFKNAKNRFNTMVSNIYKYLDDWNEQNKESIVKLLISGLVNILELNKNTNKEILKELCDIFELDECENSDAFAEALKRLSPEKVKEKMLLFLDMYDFWHRALKE</sequence>
<proteinExistence type="predicted"/>
<evidence type="ECO:0000313" key="2">
    <source>
        <dbReference type="Proteomes" id="UP000671862"/>
    </source>
</evidence>
<organism evidence="1 2">
    <name type="scientific">Thermosipho ferrireducens</name>
    <dbReference type="NCBI Taxonomy" id="2571116"/>
    <lineage>
        <taxon>Bacteria</taxon>
        <taxon>Thermotogati</taxon>
        <taxon>Thermotogota</taxon>
        <taxon>Thermotogae</taxon>
        <taxon>Thermotogales</taxon>
        <taxon>Fervidobacteriaceae</taxon>
        <taxon>Thermosipho</taxon>
    </lineage>
</organism>
<protein>
    <submittedName>
        <fullName evidence="1">CRISPR-associated protein Csx11</fullName>
    </submittedName>
</protein>
<dbReference type="RefSeq" id="WP_207566892.1">
    <property type="nucleotide sequence ID" value="NZ_CP071446.1"/>
</dbReference>
<keyword evidence="2" id="KW-1185">Reference proteome</keyword>
<evidence type="ECO:0000313" key="1">
    <source>
        <dbReference type="EMBL" id="QTA38171.1"/>
    </source>
</evidence>
<dbReference type="EMBL" id="CP071446">
    <property type="protein sequence ID" value="QTA38171.1"/>
    <property type="molecule type" value="Genomic_DNA"/>
</dbReference>
<dbReference type="Proteomes" id="UP000671862">
    <property type="component" value="Chromosome"/>
</dbReference>
<reference evidence="1 2" key="1">
    <citation type="submission" date="2021-03" db="EMBL/GenBank/DDBJ databases">
        <title>Thermosipho ferrireducens sp.nov., an anaerobic thermophilic iron-reducing bacterium isolated from a deep-sea hydrothermal sulfide deposits.</title>
        <authorList>
            <person name="Zeng X."/>
            <person name="Chen Y."/>
            <person name="Shao Z."/>
        </authorList>
    </citation>
    <scope>NUCLEOTIDE SEQUENCE [LARGE SCALE GENOMIC DNA]</scope>
    <source>
        <strain evidence="1 2">JL129W03</strain>
    </source>
</reference>